<evidence type="ECO:0000313" key="2">
    <source>
        <dbReference type="EMBL" id="KAJ5182132.1"/>
    </source>
</evidence>
<dbReference type="EMBL" id="JAPQKQ010000009">
    <property type="protein sequence ID" value="KAJ5182132.1"/>
    <property type="molecule type" value="Genomic_DNA"/>
</dbReference>
<dbReference type="OrthoDB" id="1045822at2759"/>
<sequence length="158" mass="17682">MADKKEYQAWSASPPAYPQAQSQSGQDLTQNTDWNYSIFYCFTPGSVCLTSCCLPCLTFGKTQARVKNPTLSNFSYCNSDCGLFTCLGLVWSHWILQTIRRSELRQQFGIKGNCCGDCCAVFWCSCCAIIQEEMEAELRTRPAAQTAYQPISGMAYPQ</sequence>
<comment type="caution">
    <text evidence="2">The sequence shown here is derived from an EMBL/GenBank/DDBJ whole genome shotgun (WGS) entry which is preliminary data.</text>
</comment>
<evidence type="ECO:0000313" key="3">
    <source>
        <dbReference type="Proteomes" id="UP001150942"/>
    </source>
</evidence>
<dbReference type="InterPro" id="IPR006461">
    <property type="entry name" value="PLAC_motif_containing"/>
</dbReference>
<evidence type="ECO:0000256" key="1">
    <source>
        <dbReference type="SAM" id="MobiDB-lite"/>
    </source>
</evidence>
<proteinExistence type="predicted"/>
<name>A0A9W9IQJ3_9EURO</name>
<gene>
    <name evidence="2" type="ORF">N7449_012279</name>
</gene>
<keyword evidence="3" id="KW-1185">Reference proteome</keyword>
<reference evidence="2" key="1">
    <citation type="submission" date="2022-11" db="EMBL/GenBank/DDBJ databases">
        <authorList>
            <person name="Petersen C."/>
        </authorList>
    </citation>
    <scope>NUCLEOTIDE SEQUENCE</scope>
    <source>
        <strain evidence="2">IBT 20477</strain>
    </source>
</reference>
<dbReference type="PANTHER" id="PTHR15907">
    <property type="entry name" value="DUF614 FAMILY PROTEIN-RELATED"/>
    <property type="match status" value="1"/>
</dbReference>
<organism evidence="2 3">
    <name type="scientific">Penicillium cf. viridicatum</name>
    <dbReference type="NCBI Taxonomy" id="2972119"/>
    <lineage>
        <taxon>Eukaryota</taxon>
        <taxon>Fungi</taxon>
        <taxon>Dikarya</taxon>
        <taxon>Ascomycota</taxon>
        <taxon>Pezizomycotina</taxon>
        <taxon>Eurotiomycetes</taxon>
        <taxon>Eurotiomycetidae</taxon>
        <taxon>Eurotiales</taxon>
        <taxon>Aspergillaceae</taxon>
        <taxon>Penicillium</taxon>
    </lineage>
</organism>
<feature type="region of interest" description="Disordered" evidence="1">
    <location>
        <begin position="1"/>
        <end position="25"/>
    </location>
</feature>
<reference evidence="2" key="2">
    <citation type="journal article" date="2023" name="IMA Fungus">
        <title>Comparative genomic study of the Penicillium genus elucidates a diverse pangenome and 15 lateral gene transfer events.</title>
        <authorList>
            <person name="Petersen C."/>
            <person name="Sorensen T."/>
            <person name="Nielsen M.R."/>
            <person name="Sondergaard T.E."/>
            <person name="Sorensen J.L."/>
            <person name="Fitzpatrick D.A."/>
            <person name="Frisvad J.C."/>
            <person name="Nielsen K.L."/>
        </authorList>
    </citation>
    <scope>NUCLEOTIDE SEQUENCE</scope>
    <source>
        <strain evidence="2">IBT 20477</strain>
    </source>
</reference>
<protein>
    <submittedName>
        <fullName evidence="2">PLAC8 family-domain-containing protein</fullName>
    </submittedName>
</protein>
<dbReference type="NCBIfam" id="TIGR01571">
    <property type="entry name" value="A_thal_Cys_rich"/>
    <property type="match status" value="1"/>
</dbReference>
<dbReference type="AlphaFoldDB" id="A0A9W9IQJ3"/>
<dbReference type="Pfam" id="PF04749">
    <property type="entry name" value="PLAC8"/>
    <property type="match status" value="1"/>
</dbReference>
<accession>A0A9W9IQJ3</accession>
<dbReference type="Proteomes" id="UP001150942">
    <property type="component" value="Unassembled WGS sequence"/>
</dbReference>